<dbReference type="Proteomes" id="UP000192596">
    <property type="component" value="Unassembled WGS sequence"/>
</dbReference>
<evidence type="ECO:0000256" key="3">
    <source>
        <dbReference type="SAM" id="MobiDB-lite"/>
    </source>
</evidence>
<sequence>MSDSEIDTRSRSSSPDPALKAQKRKRPIVAPEEELEIDVNLPEPPSKKAKRKEKKAKTKTTTTATDTTVAAADGDPAPATASAKPKTPAVPENPAEQKRSEHGIWIGNLPWSATKDAIRTFFLDHADIDSDSITRLHMPEPAPNRGPQRPGPKPQNKGFAYVDFRTADDVVKAVGVSEKLMTGRAVLIKDAKSFEGRPDPALKKDGAEAAEALAKGEKPPSQKVFVGNLTFDVTKEDLEEHFGQAGVVEDVFMATFPDSGKCKGYAWIRFTTVEAAEAAVKGFIFKEPEADDDEDAGSDAEAEEPERAKKIKKEKKRKWFINRLQGRELRCEFAEDAQTRYKKRYGKGSADKQGVAGTRGPTIDRRDHTGSTDEKGAYGPPRVAKMDPDQRQAVRRQKHQDARNVAPGKALATAQRAKTGIVEGTGKKTAFAS</sequence>
<dbReference type="SUPFAM" id="SSF54928">
    <property type="entry name" value="RNA-binding domain, RBD"/>
    <property type="match status" value="2"/>
</dbReference>
<name>A0A1V8T633_9PEZI</name>
<feature type="region of interest" description="Disordered" evidence="3">
    <location>
        <begin position="133"/>
        <end position="157"/>
    </location>
</feature>
<dbReference type="PANTHER" id="PTHR23236">
    <property type="entry name" value="EUKARYOTIC TRANSLATION INITIATION FACTOR 4B/4H"/>
    <property type="match status" value="1"/>
</dbReference>
<reference evidence="6" key="1">
    <citation type="submission" date="2017-03" db="EMBL/GenBank/DDBJ databases">
        <title>Genomes of endolithic fungi from Antarctica.</title>
        <authorList>
            <person name="Coleine C."/>
            <person name="Masonjones S."/>
            <person name="Stajich J.E."/>
        </authorList>
    </citation>
    <scope>NUCLEOTIDE SEQUENCE [LARGE SCALE GENOMIC DNA]</scope>
    <source>
        <strain evidence="6">CCFEE 5527</strain>
    </source>
</reference>
<feature type="compositionally biased region" description="Pro residues" evidence="3">
    <location>
        <begin position="140"/>
        <end position="153"/>
    </location>
</feature>
<dbReference type="FunCoup" id="A0A1V8T633">
    <property type="interactions" value="1571"/>
</dbReference>
<evidence type="ECO:0000313" key="5">
    <source>
        <dbReference type="EMBL" id="OQO06867.1"/>
    </source>
</evidence>
<feature type="domain" description="RRM" evidence="4">
    <location>
        <begin position="102"/>
        <end position="193"/>
    </location>
</feature>
<keyword evidence="6" id="KW-1185">Reference proteome</keyword>
<dbReference type="InterPro" id="IPR035979">
    <property type="entry name" value="RBD_domain_sf"/>
</dbReference>
<dbReference type="InterPro" id="IPR012677">
    <property type="entry name" value="Nucleotide-bd_a/b_plait_sf"/>
</dbReference>
<dbReference type="Pfam" id="PF00076">
    <property type="entry name" value="RRM_1"/>
    <property type="match status" value="1"/>
</dbReference>
<dbReference type="PROSITE" id="PS50102">
    <property type="entry name" value="RRM"/>
    <property type="match status" value="2"/>
</dbReference>
<dbReference type="EMBL" id="NAJO01000015">
    <property type="protein sequence ID" value="OQO06867.1"/>
    <property type="molecule type" value="Genomic_DNA"/>
</dbReference>
<proteinExistence type="predicted"/>
<feature type="domain" description="RRM" evidence="4">
    <location>
        <begin position="222"/>
        <end position="336"/>
    </location>
</feature>
<dbReference type="GO" id="GO:0003723">
    <property type="term" value="F:RNA binding"/>
    <property type="evidence" value="ECO:0007669"/>
    <property type="project" value="UniProtKB-UniRule"/>
</dbReference>
<keyword evidence="1 2" id="KW-0694">RNA-binding</keyword>
<dbReference type="STRING" id="1507870.A0A1V8T633"/>
<feature type="compositionally biased region" description="Basic and acidic residues" evidence="3">
    <location>
        <begin position="362"/>
        <end position="376"/>
    </location>
</feature>
<dbReference type="PANTHER" id="PTHR23236:SF95">
    <property type="entry name" value="NUCLEOLAR PROTEIN 13"/>
    <property type="match status" value="1"/>
</dbReference>
<feature type="compositionally biased region" description="Basic residues" evidence="3">
    <location>
        <begin position="47"/>
        <end position="58"/>
    </location>
</feature>
<accession>A0A1V8T633</accession>
<dbReference type="InParanoid" id="A0A1V8T633"/>
<feature type="region of interest" description="Disordered" evidence="3">
    <location>
        <begin position="342"/>
        <end position="418"/>
    </location>
</feature>
<dbReference type="GO" id="GO:0005730">
    <property type="term" value="C:nucleolus"/>
    <property type="evidence" value="ECO:0007669"/>
    <property type="project" value="TreeGrafter"/>
</dbReference>
<feature type="region of interest" description="Disordered" evidence="3">
    <location>
        <begin position="289"/>
        <end position="313"/>
    </location>
</feature>
<dbReference type="OrthoDB" id="1875751at2759"/>
<feature type="compositionally biased region" description="Basic and acidic residues" evidence="3">
    <location>
        <begin position="1"/>
        <end position="10"/>
    </location>
</feature>
<gene>
    <name evidence="5" type="ORF">B0A48_07433</name>
</gene>
<feature type="region of interest" description="Disordered" evidence="3">
    <location>
        <begin position="1"/>
        <end position="101"/>
    </location>
</feature>
<evidence type="ECO:0000256" key="1">
    <source>
        <dbReference type="ARBA" id="ARBA00022884"/>
    </source>
</evidence>
<evidence type="ECO:0000313" key="6">
    <source>
        <dbReference type="Proteomes" id="UP000192596"/>
    </source>
</evidence>
<comment type="caution">
    <text evidence="5">The sequence shown here is derived from an EMBL/GenBank/DDBJ whole genome shotgun (WGS) entry which is preliminary data.</text>
</comment>
<feature type="compositionally biased region" description="Low complexity" evidence="3">
    <location>
        <begin position="59"/>
        <end position="90"/>
    </location>
</feature>
<dbReference type="Gene3D" id="3.30.70.330">
    <property type="match status" value="2"/>
</dbReference>
<evidence type="ECO:0000256" key="2">
    <source>
        <dbReference type="PROSITE-ProRule" id="PRU00176"/>
    </source>
</evidence>
<protein>
    <recommendedName>
        <fullName evidence="4">RRM domain-containing protein</fullName>
    </recommendedName>
</protein>
<feature type="compositionally biased region" description="Acidic residues" evidence="3">
    <location>
        <begin position="289"/>
        <end position="304"/>
    </location>
</feature>
<dbReference type="SMART" id="SM00360">
    <property type="entry name" value="RRM"/>
    <property type="match status" value="2"/>
</dbReference>
<dbReference type="AlphaFoldDB" id="A0A1V8T633"/>
<organism evidence="5 6">
    <name type="scientific">Cryoendolithus antarcticus</name>
    <dbReference type="NCBI Taxonomy" id="1507870"/>
    <lineage>
        <taxon>Eukaryota</taxon>
        <taxon>Fungi</taxon>
        <taxon>Dikarya</taxon>
        <taxon>Ascomycota</taxon>
        <taxon>Pezizomycotina</taxon>
        <taxon>Dothideomycetes</taxon>
        <taxon>Dothideomycetidae</taxon>
        <taxon>Cladosporiales</taxon>
        <taxon>Cladosporiaceae</taxon>
        <taxon>Cryoendolithus</taxon>
    </lineage>
</organism>
<evidence type="ECO:0000259" key="4">
    <source>
        <dbReference type="PROSITE" id="PS50102"/>
    </source>
</evidence>
<dbReference type="InterPro" id="IPR000504">
    <property type="entry name" value="RRM_dom"/>
</dbReference>